<keyword evidence="8" id="KW-0408">Iron</keyword>
<comment type="cofactor">
    <cofactor evidence="1">
        <name>Mo-bis(molybdopterin guanine dinucleotide)</name>
        <dbReference type="ChEBI" id="CHEBI:60539"/>
    </cofactor>
</comment>
<feature type="domain" description="Molybdopterin oxidoreductase" evidence="10">
    <location>
        <begin position="131"/>
        <end position="506"/>
    </location>
</feature>
<dbReference type="Gene3D" id="2.40.40.20">
    <property type="match status" value="1"/>
</dbReference>
<dbReference type="Pfam" id="PF01568">
    <property type="entry name" value="Molydop_binding"/>
    <property type="match status" value="1"/>
</dbReference>
<dbReference type="InterPro" id="IPR006656">
    <property type="entry name" value="Mopterin_OxRdtase"/>
</dbReference>
<sequence length="774" mass="84715">MGESFGLMTEQPRQGGLGPAVTGDWSSTGEYEHPAAGWGAALTVGKVLLEQRQPIAGTKAMFTMNHPKSGFDCPGCAWPDDKGVTLDICENGIKHVTWEMTHKRVGKEFFAEHSVTELSQWTDFALEDAGRLVGPMVYDAASDHYVPISWNDAFRLIAEQITALDSPDQAAFYTSGRLSNEASFLYQLFARELGTNNLPDCSNMCHEGSGRGLTASLATPKGTADLEDWETCDALFVLGVNAASNAPRMLTSLAEAVDRGAQVVHVNTLREVAGTRTIVPHEIVDMATFHSTPTSTMNLQVRPGGDLALVRGMAKVVFEASESDPTALDQAFLDEYTTGLDAYRALVEATPWDKLVEQAGLTEAEIRGAADVYLSADRTVISWCLGVSQHQHGVDTVREIVNLLLLRGNVGRKGTGPSPVRGHSNVQGNRTCGINHKPTEKWLAKLDEVCGITSPREPGLDTVHTVAALHRGDLKVFVGMGGNFVRAAPDTKLTAEGMGRCELTVHVSTKLNRSHLTHGKRALILPCLGRTERDVQEAGPQSISTEDAMSSVMLSLGSRKPASPHLLSEPEIIARIARATMPDSATPWEWYVGDYDRIRDVMAKVLPGFEGFNELVRQHYGFRIPQPARERDFQTPSGKAEFSDAELPNVIPEEADMLVLQTMRSHDQWNTTIYSADDRYRGVRNIRELVFMHRRDMKDRGIAEGDLVDIVATSRDGSVRSVTGFRALEYDTPRGSAAGYFPELNVLLGPDDYSRQSDQPLMKDIRVRIAKTGG</sequence>
<evidence type="ECO:0000259" key="11">
    <source>
        <dbReference type="Pfam" id="PF01568"/>
    </source>
</evidence>
<dbReference type="InterPro" id="IPR010046">
    <property type="entry name" value="Mopterin_OxRdtse_a_bac"/>
</dbReference>
<evidence type="ECO:0000256" key="2">
    <source>
        <dbReference type="ARBA" id="ARBA00001966"/>
    </source>
</evidence>
<dbReference type="InterPro" id="IPR006657">
    <property type="entry name" value="MoPterin_dinucl-bd_dom"/>
</dbReference>
<evidence type="ECO:0000256" key="8">
    <source>
        <dbReference type="ARBA" id="ARBA00023004"/>
    </source>
</evidence>
<dbReference type="SUPFAM" id="SSF50692">
    <property type="entry name" value="ADC-like"/>
    <property type="match status" value="1"/>
</dbReference>
<keyword evidence="7" id="KW-0560">Oxidoreductase</keyword>
<proteinExistence type="inferred from homology"/>
<dbReference type="InterPro" id="IPR037951">
    <property type="entry name" value="MopB_CT_YdeP"/>
</dbReference>
<evidence type="ECO:0000256" key="1">
    <source>
        <dbReference type="ARBA" id="ARBA00001942"/>
    </source>
</evidence>
<dbReference type="PANTHER" id="PTHR43105:SF4">
    <property type="entry name" value="PROTEIN YDEP"/>
    <property type="match status" value="1"/>
</dbReference>
<dbReference type="InterPro" id="IPR050123">
    <property type="entry name" value="Prok_molybdopt-oxidoreductase"/>
</dbReference>
<keyword evidence="4" id="KW-0004">4Fe-4S</keyword>
<evidence type="ECO:0000256" key="3">
    <source>
        <dbReference type="ARBA" id="ARBA00010312"/>
    </source>
</evidence>
<dbReference type="CDD" id="cd02767">
    <property type="entry name" value="MopB_ydeP"/>
    <property type="match status" value="1"/>
</dbReference>
<dbReference type="InterPro" id="IPR009010">
    <property type="entry name" value="Asp_de-COase-like_dom_sf"/>
</dbReference>
<name>A0ABU0TW29_MICTR</name>
<keyword evidence="6" id="KW-0479">Metal-binding</keyword>
<keyword evidence="5" id="KW-0500">Molybdenum</keyword>
<dbReference type="Proteomes" id="UP001226691">
    <property type="component" value="Unassembled WGS sequence"/>
</dbReference>
<dbReference type="SUPFAM" id="SSF53706">
    <property type="entry name" value="Formate dehydrogenase/DMSO reductase, domains 1-3"/>
    <property type="match status" value="1"/>
</dbReference>
<dbReference type="PANTHER" id="PTHR43105">
    <property type="entry name" value="RESPIRATORY NITRATE REDUCTASE"/>
    <property type="match status" value="1"/>
</dbReference>
<comment type="cofactor">
    <cofactor evidence="2">
        <name>[4Fe-4S] cluster</name>
        <dbReference type="ChEBI" id="CHEBI:49883"/>
    </cofactor>
</comment>
<evidence type="ECO:0000313" key="13">
    <source>
        <dbReference type="Proteomes" id="UP001226691"/>
    </source>
</evidence>
<keyword evidence="13" id="KW-1185">Reference proteome</keyword>
<accession>A0ABU0TW29</accession>
<dbReference type="RefSeq" id="WP_307484002.1">
    <property type="nucleotide sequence ID" value="NZ_JAUTBF010000001.1"/>
</dbReference>
<dbReference type="InterPro" id="IPR041953">
    <property type="entry name" value="YdeP_MopB"/>
</dbReference>
<feature type="domain" description="Molybdopterin dinucleotide-binding" evidence="11">
    <location>
        <begin position="658"/>
        <end position="763"/>
    </location>
</feature>
<gene>
    <name evidence="12" type="ORF">QE412_002427</name>
</gene>
<evidence type="ECO:0000259" key="10">
    <source>
        <dbReference type="Pfam" id="PF00384"/>
    </source>
</evidence>
<comment type="similarity">
    <text evidence="3">Belongs to the prokaryotic molybdopterin-containing oxidoreductase family.</text>
</comment>
<evidence type="ECO:0000256" key="9">
    <source>
        <dbReference type="ARBA" id="ARBA00023014"/>
    </source>
</evidence>
<dbReference type="NCBIfam" id="TIGR01701">
    <property type="entry name" value="Fdhalpha-like"/>
    <property type="match status" value="1"/>
</dbReference>
<dbReference type="EMBL" id="JAUTBF010000001">
    <property type="protein sequence ID" value="MDQ1123854.1"/>
    <property type="molecule type" value="Genomic_DNA"/>
</dbReference>
<keyword evidence="9" id="KW-0411">Iron-sulfur</keyword>
<dbReference type="Gene3D" id="3.40.228.10">
    <property type="entry name" value="Dimethylsulfoxide Reductase, domain 2"/>
    <property type="match status" value="1"/>
</dbReference>
<evidence type="ECO:0000256" key="7">
    <source>
        <dbReference type="ARBA" id="ARBA00023002"/>
    </source>
</evidence>
<dbReference type="Pfam" id="PF00384">
    <property type="entry name" value="Molybdopterin"/>
    <property type="match status" value="1"/>
</dbReference>
<reference evidence="12 13" key="1">
    <citation type="submission" date="2023-07" db="EMBL/GenBank/DDBJ databases">
        <title>Functional and genomic diversity of the sorghum phyllosphere microbiome.</title>
        <authorList>
            <person name="Shade A."/>
        </authorList>
    </citation>
    <scope>NUCLEOTIDE SEQUENCE [LARGE SCALE GENOMIC DNA]</scope>
    <source>
        <strain evidence="12 13">SORGH_AS_1207</strain>
    </source>
</reference>
<dbReference type="CDD" id="cd02787">
    <property type="entry name" value="MopB_CT_ydeP"/>
    <property type="match status" value="1"/>
</dbReference>
<evidence type="ECO:0000256" key="5">
    <source>
        <dbReference type="ARBA" id="ARBA00022505"/>
    </source>
</evidence>
<evidence type="ECO:0000313" key="12">
    <source>
        <dbReference type="EMBL" id="MDQ1123854.1"/>
    </source>
</evidence>
<dbReference type="Gene3D" id="3.40.50.740">
    <property type="match status" value="1"/>
</dbReference>
<protein>
    <submittedName>
        <fullName evidence="12">Molybdopterin-dependent oxidoreductase alpha subunit</fullName>
    </submittedName>
</protein>
<comment type="caution">
    <text evidence="12">The sequence shown here is derived from an EMBL/GenBank/DDBJ whole genome shotgun (WGS) entry which is preliminary data.</text>
</comment>
<evidence type="ECO:0000256" key="4">
    <source>
        <dbReference type="ARBA" id="ARBA00022485"/>
    </source>
</evidence>
<organism evidence="12 13">
    <name type="scientific">Microbacterium trichothecenolyticum</name>
    <name type="common">Aureobacterium trichothecenolyticum</name>
    <dbReference type="NCBI Taxonomy" id="69370"/>
    <lineage>
        <taxon>Bacteria</taxon>
        <taxon>Bacillati</taxon>
        <taxon>Actinomycetota</taxon>
        <taxon>Actinomycetes</taxon>
        <taxon>Micrococcales</taxon>
        <taxon>Microbacteriaceae</taxon>
        <taxon>Microbacterium</taxon>
    </lineage>
</organism>
<evidence type="ECO:0000256" key="6">
    <source>
        <dbReference type="ARBA" id="ARBA00022723"/>
    </source>
</evidence>
<dbReference type="PIRSF" id="PIRSF000144">
    <property type="entry name" value="CbbBc"/>
    <property type="match status" value="1"/>
</dbReference>